<dbReference type="PROSITE" id="PS51257">
    <property type="entry name" value="PROKAR_LIPOPROTEIN"/>
    <property type="match status" value="1"/>
</dbReference>
<evidence type="ECO:0000256" key="1">
    <source>
        <dbReference type="SAM" id="MobiDB-lite"/>
    </source>
</evidence>
<reference evidence="3" key="1">
    <citation type="journal article" date="2020" name="mSystems">
        <title>Genome- and Community-Level Interaction Insights into Carbon Utilization and Element Cycling Functions of Hydrothermarchaeota in Hydrothermal Sediment.</title>
        <authorList>
            <person name="Zhou Z."/>
            <person name="Liu Y."/>
            <person name="Xu W."/>
            <person name="Pan J."/>
            <person name="Luo Z.H."/>
            <person name="Li M."/>
        </authorList>
    </citation>
    <scope>NUCLEOTIDE SEQUENCE [LARGE SCALE GENOMIC DNA]</scope>
    <source>
        <strain evidence="3">SpSt-902</strain>
    </source>
</reference>
<dbReference type="Gene3D" id="3.50.50.60">
    <property type="entry name" value="FAD/NAD(P)-binding domain"/>
    <property type="match status" value="1"/>
</dbReference>
<evidence type="ECO:0000313" key="3">
    <source>
        <dbReference type="EMBL" id="HFT93974.1"/>
    </source>
</evidence>
<dbReference type="InterPro" id="IPR017830">
    <property type="entry name" value="SQase_HpnE"/>
</dbReference>
<dbReference type="SUPFAM" id="SSF51905">
    <property type="entry name" value="FAD/NAD(P)-binding domain"/>
    <property type="match status" value="1"/>
</dbReference>
<dbReference type="AlphaFoldDB" id="A0A7C3R0B1"/>
<organism evidence="3">
    <name type="scientific">Leptospirillum ferriphilum</name>
    <dbReference type="NCBI Taxonomy" id="178606"/>
    <lineage>
        <taxon>Bacteria</taxon>
        <taxon>Pseudomonadati</taxon>
        <taxon>Nitrospirota</taxon>
        <taxon>Nitrospiria</taxon>
        <taxon>Nitrospirales</taxon>
        <taxon>Nitrospiraceae</taxon>
        <taxon>Leptospirillum</taxon>
    </lineage>
</organism>
<feature type="region of interest" description="Disordered" evidence="1">
    <location>
        <begin position="474"/>
        <end position="493"/>
    </location>
</feature>
<dbReference type="EMBL" id="DTMM01000182">
    <property type="protein sequence ID" value="HFT93974.1"/>
    <property type="molecule type" value="Genomic_DNA"/>
</dbReference>
<name>A0A7C3R0B1_9BACT</name>
<dbReference type="GO" id="GO:0016491">
    <property type="term" value="F:oxidoreductase activity"/>
    <property type="evidence" value="ECO:0007669"/>
    <property type="project" value="InterPro"/>
</dbReference>
<dbReference type="InterPro" id="IPR050464">
    <property type="entry name" value="Zeta_carotene_desat/Oxidored"/>
</dbReference>
<gene>
    <name evidence="3" type="ORF">ENX03_08610</name>
</gene>
<feature type="domain" description="Amine oxidase" evidence="2">
    <location>
        <begin position="15"/>
        <end position="468"/>
    </location>
</feature>
<proteinExistence type="predicted"/>
<dbReference type="PANTHER" id="PTHR42923:SF47">
    <property type="entry name" value="BLR3003 PROTEIN"/>
    <property type="match status" value="1"/>
</dbReference>
<dbReference type="InterPro" id="IPR002937">
    <property type="entry name" value="Amino_oxidase"/>
</dbReference>
<comment type="caution">
    <text evidence="3">The sequence shown here is derived from an EMBL/GenBank/DDBJ whole genome shotgun (WGS) entry which is preliminary data.</text>
</comment>
<protein>
    <submittedName>
        <fullName evidence="3">FAD-dependent oxidoreductase</fullName>
    </submittedName>
</protein>
<accession>A0A7C3R0B1</accession>
<evidence type="ECO:0000259" key="2">
    <source>
        <dbReference type="Pfam" id="PF01593"/>
    </source>
</evidence>
<dbReference type="NCBIfam" id="TIGR03467">
    <property type="entry name" value="HpnE"/>
    <property type="match status" value="1"/>
</dbReference>
<dbReference type="InterPro" id="IPR036188">
    <property type="entry name" value="FAD/NAD-bd_sf"/>
</dbReference>
<dbReference type="PANTHER" id="PTHR42923">
    <property type="entry name" value="PROTOPORPHYRINOGEN OXIDASE"/>
    <property type="match status" value="1"/>
</dbReference>
<dbReference type="Pfam" id="PF01593">
    <property type="entry name" value="Amino_oxidase"/>
    <property type="match status" value="1"/>
</dbReference>
<sequence length="493" mass="54689">MADDRPVLYVVGGGLSGIACAEFLSRGGGRPRKVVLLEARPRLGGRTSSYRESHDGLTHDTGQHLFMDGYVSTRALLRTLGTEDQLSFLDPLSLYLMDRKGKLSFLELPLHNGQMGLLSGIMKFPGLSLLSRLSMLRIGRALPDRESAVDHLDARTFLRNNGQTAEAIDKFWELLIVSATNLPSDRVSAALLVTVLKESLFSASGPKTLGYNTVPLASLIAEPAVRLLSKRGVDIRCQTPVSRLKIERNRISGMMAGKETVDMGPEDHVIMAVPPWSFEDLFPMERINDPLIQNVERLSRPSPIVSIHLWFRDPVAAPMITGFSESRMHWVFNRDLMMGRALPAVPRDRTLVDFSYSSPNSEFYPARMLSCVSSGAEELLEEGDDTLVEMAVSTVQRLAPGRSNKKLSFARVIRERYATPVFPPGQGVWRPQPQTFLSNLWVAGDMGDTGLPATMEAAVRSGFRAASELEIRLERRTPEERMSVPRSREEGGR</sequence>